<dbReference type="GO" id="GO:0016747">
    <property type="term" value="F:acyltransferase activity, transferring groups other than amino-acyl groups"/>
    <property type="evidence" value="ECO:0007669"/>
    <property type="project" value="InterPro"/>
</dbReference>
<dbReference type="PROSITE" id="PS51186">
    <property type="entry name" value="GNAT"/>
    <property type="match status" value="1"/>
</dbReference>
<dbReference type="EMBL" id="QBKT01000001">
    <property type="protein sequence ID" value="PTX63526.1"/>
    <property type="molecule type" value="Genomic_DNA"/>
</dbReference>
<name>A0A2T6C5F6_9FLAO</name>
<dbReference type="AlphaFoldDB" id="A0A2T6C5F6"/>
<accession>A0A2T6C5F6</accession>
<keyword evidence="3" id="KW-1185">Reference proteome</keyword>
<comment type="caution">
    <text evidence="2">The sequence shown here is derived from an EMBL/GenBank/DDBJ whole genome shotgun (WGS) entry which is preliminary data.</text>
</comment>
<dbReference type="InterPro" id="IPR000182">
    <property type="entry name" value="GNAT_dom"/>
</dbReference>
<dbReference type="Pfam" id="PF00583">
    <property type="entry name" value="Acetyltransf_1"/>
    <property type="match status" value="1"/>
</dbReference>
<evidence type="ECO:0000313" key="2">
    <source>
        <dbReference type="EMBL" id="PTX63526.1"/>
    </source>
</evidence>
<sequence>MSICINFVTMETSNYTIKEITATTAFEVRHPVLREGKPIESCHFAGDDLPTTFHLGYYTNEQLVGVVTLMKNNHAEINRKHQYQLRGMAVLTNFQKRGIGDALVKKAEQMILARGGMFIWMNAREIAVRFYEKLGYEKHGTPFTIPKIGLHFVMIKSLE</sequence>
<evidence type="ECO:0000313" key="3">
    <source>
        <dbReference type="Proteomes" id="UP000244090"/>
    </source>
</evidence>
<gene>
    <name evidence="2" type="ORF">C8N46_101127</name>
</gene>
<protein>
    <submittedName>
        <fullName evidence="2">Acetyltransferase (GNAT) family protein</fullName>
    </submittedName>
</protein>
<feature type="domain" description="N-acetyltransferase" evidence="1">
    <location>
        <begin position="5"/>
        <end position="159"/>
    </location>
</feature>
<organism evidence="2 3">
    <name type="scientific">Kordia periserrulae</name>
    <dbReference type="NCBI Taxonomy" id="701523"/>
    <lineage>
        <taxon>Bacteria</taxon>
        <taxon>Pseudomonadati</taxon>
        <taxon>Bacteroidota</taxon>
        <taxon>Flavobacteriia</taxon>
        <taxon>Flavobacteriales</taxon>
        <taxon>Flavobacteriaceae</taxon>
        <taxon>Kordia</taxon>
    </lineage>
</organism>
<keyword evidence="2" id="KW-0808">Transferase</keyword>
<dbReference type="Gene3D" id="3.40.630.30">
    <property type="match status" value="1"/>
</dbReference>
<reference evidence="2 3" key="1">
    <citation type="submission" date="2018-04" db="EMBL/GenBank/DDBJ databases">
        <title>Genomic Encyclopedia of Archaeal and Bacterial Type Strains, Phase II (KMG-II): from individual species to whole genera.</title>
        <authorList>
            <person name="Goeker M."/>
        </authorList>
    </citation>
    <scope>NUCLEOTIDE SEQUENCE [LARGE SCALE GENOMIC DNA]</scope>
    <source>
        <strain evidence="2 3">DSM 25731</strain>
    </source>
</reference>
<dbReference type="SUPFAM" id="SSF55729">
    <property type="entry name" value="Acyl-CoA N-acyltransferases (Nat)"/>
    <property type="match status" value="1"/>
</dbReference>
<evidence type="ECO:0000259" key="1">
    <source>
        <dbReference type="PROSITE" id="PS51186"/>
    </source>
</evidence>
<proteinExistence type="predicted"/>
<dbReference type="InterPro" id="IPR016181">
    <property type="entry name" value="Acyl_CoA_acyltransferase"/>
</dbReference>
<dbReference type="CDD" id="cd04301">
    <property type="entry name" value="NAT_SF"/>
    <property type="match status" value="1"/>
</dbReference>
<dbReference type="Proteomes" id="UP000244090">
    <property type="component" value="Unassembled WGS sequence"/>
</dbReference>